<evidence type="ECO:0000256" key="1">
    <source>
        <dbReference type="ARBA" id="ARBA00004141"/>
    </source>
</evidence>
<evidence type="ECO:0000256" key="5">
    <source>
        <dbReference type="ARBA" id="ARBA00038359"/>
    </source>
</evidence>
<dbReference type="RefSeq" id="XP_040662363.1">
    <property type="nucleotide sequence ID" value="XM_040816532.1"/>
</dbReference>
<reference evidence="10" key="1">
    <citation type="journal article" date="2017" name="Genome Biol.">
        <title>Comparative genomics reveals high biological diversity and specific adaptations in the industrially and medically important fungal genus Aspergillus.</title>
        <authorList>
            <person name="de Vries R.P."/>
            <person name="Riley R."/>
            <person name="Wiebenga A."/>
            <person name="Aguilar-Osorio G."/>
            <person name="Amillis S."/>
            <person name="Uchima C.A."/>
            <person name="Anderluh G."/>
            <person name="Asadollahi M."/>
            <person name="Askin M."/>
            <person name="Barry K."/>
            <person name="Battaglia E."/>
            <person name="Bayram O."/>
            <person name="Benocci T."/>
            <person name="Braus-Stromeyer S.A."/>
            <person name="Caldana C."/>
            <person name="Canovas D."/>
            <person name="Cerqueira G.C."/>
            <person name="Chen F."/>
            <person name="Chen W."/>
            <person name="Choi C."/>
            <person name="Clum A."/>
            <person name="Dos Santos R.A."/>
            <person name="Damasio A.R."/>
            <person name="Diallinas G."/>
            <person name="Emri T."/>
            <person name="Fekete E."/>
            <person name="Flipphi M."/>
            <person name="Freyberg S."/>
            <person name="Gallo A."/>
            <person name="Gournas C."/>
            <person name="Habgood R."/>
            <person name="Hainaut M."/>
            <person name="Harispe M.L."/>
            <person name="Henrissat B."/>
            <person name="Hilden K.S."/>
            <person name="Hope R."/>
            <person name="Hossain A."/>
            <person name="Karabika E."/>
            <person name="Karaffa L."/>
            <person name="Karanyi Z."/>
            <person name="Krasevec N."/>
            <person name="Kuo A."/>
            <person name="Kusch H."/>
            <person name="LaButti K."/>
            <person name="Lagendijk E.L."/>
            <person name="Lapidus A."/>
            <person name="Levasseur A."/>
            <person name="Lindquist E."/>
            <person name="Lipzen A."/>
            <person name="Logrieco A.F."/>
            <person name="MacCabe A."/>
            <person name="Maekelae M.R."/>
            <person name="Malavazi I."/>
            <person name="Melin P."/>
            <person name="Meyer V."/>
            <person name="Mielnichuk N."/>
            <person name="Miskei M."/>
            <person name="Molnar A.P."/>
            <person name="Mule G."/>
            <person name="Ngan C.Y."/>
            <person name="Orejas M."/>
            <person name="Orosz E."/>
            <person name="Ouedraogo J.P."/>
            <person name="Overkamp K.M."/>
            <person name="Park H.-S."/>
            <person name="Perrone G."/>
            <person name="Piumi F."/>
            <person name="Punt P.J."/>
            <person name="Ram A.F."/>
            <person name="Ramon A."/>
            <person name="Rauscher S."/>
            <person name="Record E."/>
            <person name="Riano-Pachon D.M."/>
            <person name="Robert V."/>
            <person name="Roehrig J."/>
            <person name="Ruller R."/>
            <person name="Salamov A."/>
            <person name="Salih N.S."/>
            <person name="Samson R.A."/>
            <person name="Sandor E."/>
            <person name="Sanguinetti M."/>
            <person name="Schuetze T."/>
            <person name="Sepcic K."/>
            <person name="Shelest E."/>
            <person name="Sherlock G."/>
            <person name="Sophianopoulou V."/>
            <person name="Squina F.M."/>
            <person name="Sun H."/>
            <person name="Susca A."/>
            <person name="Todd R.B."/>
            <person name="Tsang A."/>
            <person name="Unkles S.E."/>
            <person name="van de Wiele N."/>
            <person name="van Rossen-Uffink D."/>
            <person name="Oliveira J.V."/>
            <person name="Vesth T.C."/>
            <person name="Visser J."/>
            <person name="Yu J.-H."/>
            <person name="Zhou M."/>
            <person name="Andersen M.R."/>
            <person name="Archer D.B."/>
            <person name="Baker S.E."/>
            <person name="Benoit I."/>
            <person name="Brakhage A.A."/>
            <person name="Braus G.H."/>
            <person name="Fischer R."/>
            <person name="Frisvad J.C."/>
            <person name="Goldman G.H."/>
            <person name="Houbraken J."/>
            <person name="Oakley B."/>
            <person name="Pocsi I."/>
            <person name="Scazzocchio C."/>
            <person name="Seiboth B."/>
            <person name="vanKuyk P.A."/>
            <person name="Wortman J."/>
            <person name="Dyer P.S."/>
            <person name="Grigoriev I.V."/>
        </authorList>
    </citation>
    <scope>NUCLEOTIDE SEQUENCE [LARGE SCALE GENOMIC DNA]</scope>
    <source>
        <strain evidence="10">CBS 583.65</strain>
    </source>
</reference>
<dbReference type="GeneID" id="63732043"/>
<comment type="subcellular location">
    <subcellularLocation>
        <location evidence="1">Membrane</location>
        <topology evidence="1">Multi-pass membrane protein</topology>
    </subcellularLocation>
</comment>
<feature type="transmembrane region" description="Helical" evidence="7">
    <location>
        <begin position="131"/>
        <end position="154"/>
    </location>
</feature>
<keyword evidence="4 7" id="KW-0472">Membrane</keyword>
<feature type="transmembrane region" description="Helical" evidence="7">
    <location>
        <begin position="174"/>
        <end position="201"/>
    </location>
</feature>
<keyword evidence="3 7" id="KW-1133">Transmembrane helix</keyword>
<feature type="transmembrane region" description="Helical" evidence="7">
    <location>
        <begin position="213"/>
        <end position="235"/>
    </location>
</feature>
<dbReference type="VEuPathDB" id="FungiDB:ASPVEDRAFT_78366"/>
<dbReference type="Pfam" id="PF20684">
    <property type="entry name" value="Fung_rhodopsin"/>
    <property type="match status" value="1"/>
</dbReference>
<accession>A0A1L9P503</accession>
<feature type="domain" description="Rhodopsin" evidence="8">
    <location>
        <begin position="29"/>
        <end position="272"/>
    </location>
</feature>
<dbReference type="AlphaFoldDB" id="A0A1L9P503"/>
<evidence type="ECO:0000256" key="3">
    <source>
        <dbReference type="ARBA" id="ARBA00022989"/>
    </source>
</evidence>
<evidence type="ECO:0000259" key="8">
    <source>
        <dbReference type="Pfam" id="PF20684"/>
    </source>
</evidence>
<sequence length="391" mass="43725">MASPYISQQGLSALMWIGIILSIIFVAIRTHVQYRYSGRFFINDYWIFFAIVCHLATAIVYQIAIPPMYEVQGFNYQTQTMDAAFMDRASLFLRLQFAVDFLLWTTLWTVKFSLLSFFWRLFDSVRSPMKIFWWTMCAVTASTWVTLVVLQNFACDPIRNFFTLGKCSSARDVYYSNLVFKFTVGTDIAGDILIMIIPFPLLRTLQIPPRKKYVLAAIFSLPLIPIIFAVLRLVIANPDSGNVDPIKFQLYSMLENSSAIVTSCLPSLRLFVAKQGSGLGSLSYRYRSRSKYNKNRYPGYNLGGEYVGGGQGDFFGNSGVHGHGDGHGDGGVGARRSRSRCESTVEVFGMETMGSNTLIDEDAGTDNSSESRRGIVGGSRGVLVTRGFSVQ</sequence>
<dbReference type="PANTHER" id="PTHR33048">
    <property type="entry name" value="PTH11-LIKE INTEGRAL MEMBRANE PROTEIN (AFU_ORTHOLOGUE AFUA_5G11245)"/>
    <property type="match status" value="1"/>
</dbReference>
<dbReference type="STRING" id="1036611.A0A1L9P503"/>
<dbReference type="EMBL" id="KV878125">
    <property type="protein sequence ID" value="OJI96600.1"/>
    <property type="molecule type" value="Genomic_DNA"/>
</dbReference>
<feature type="region of interest" description="Disordered" evidence="6">
    <location>
        <begin position="358"/>
        <end position="378"/>
    </location>
</feature>
<dbReference type="GO" id="GO:0016020">
    <property type="term" value="C:membrane"/>
    <property type="evidence" value="ECO:0007669"/>
    <property type="project" value="UniProtKB-SubCell"/>
</dbReference>
<evidence type="ECO:0000313" key="9">
    <source>
        <dbReference type="EMBL" id="OJI96600.1"/>
    </source>
</evidence>
<dbReference type="InterPro" id="IPR049326">
    <property type="entry name" value="Rhodopsin_dom_fungi"/>
</dbReference>
<protein>
    <recommendedName>
        <fullName evidence="8">Rhodopsin domain-containing protein</fullName>
    </recommendedName>
</protein>
<organism evidence="9 10">
    <name type="scientific">Aspergillus versicolor CBS 583.65</name>
    <dbReference type="NCBI Taxonomy" id="1036611"/>
    <lineage>
        <taxon>Eukaryota</taxon>
        <taxon>Fungi</taxon>
        <taxon>Dikarya</taxon>
        <taxon>Ascomycota</taxon>
        <taxon>Pezizomycotina</taxon>
        <taxon>Eurotiomycetes</taxon>
        <taxon>Eurotiomycetidae</taxon>
        <taxon>Eurotiales</taxon>
        <taxon>Aspergillaceae</taxon>
        <taxon>Aspergillus</taxon>
        <taxon>Aspergillus subgen. Nidulantes</taxon>
    </lineage>
</organism>
<evidence type="ECO:0000256" key="7">
    <source>
        <dbReference type="SAM" id="Phobius"/>
    </source>
</evidence>
<dbReference type="InterPro" id="IPR052337">
    <property type="entry name" value="SAT4-like"/>
</dbReference>
<feature type="transmembrane region" description="Helical" evidence="7">
    <location>
        <begin position="44"/>
        <end position="64"/>
    </location>
</feature>
<dbReference type="Proteomes" id="UP000184073">
    <property type="component" value="Unassembled WGS sequence"/>
</dbReference>
<feature type="transmembrane region" description="Helical" evidence="7">
    <location>
        <begin position="101"/>
        <end position="119"/>
    </location>
</feature>
<dbReference type="PANTHER" id="PTHR33048:SF47">
    <property type="entry name" value="INTEGRAL MEMBRANE PROTEIN-RELATED"/>
    <property type="match status" value="1"/>
</dbReference>
<keyword evidence="10" id="KW-1185">Reference proteome</keyword>
<proteinExistence type="inferred from homology"/>
<gene>
    <name evidence="9" type="ORF">ASPVEDRAFT_78366</name>
</gene>
<feature type="transmembrane region" description="Helical" evidence="7">
    <location>
        <begin position="13"/>
        <end position="32"/>
    </location>
</feature>
<evidence type="ECO:0000313" key="10">
    <source>
        <dbReference type="Proteomes" id="UP000184073"/>
    </source>
</evidence>
<comment type="similarity">
    <text evidence="5">Belongs to the SAT4 family.</text>
</comment>
<keyword evidence="2 7" id="KW-0812">Transmembrane</keyword>
<evidence type="ECO:0000256" key="4">
    <source>
        <dbReference type="ARBA" id="ARBA00023136"/>
    </source>
</evidence>
<name>A0A1L9P503_ASPVE</name>
<evidence type="ECO:0000256" key="6">
    <source>
        <dbReference type="SAM" id="MobiDB-lite"/>
    </source>
</evidence>
<dbReference type="OrthoDB" id="4491776at2759"/>
<evidence type="ECO:0000256" key="2">
    <source>
        <dbReference type="ARBA" id="ARBA00022692"/>
    </source>
</evidence>